<comment type="caution">
    <text evidence="1">The sequence shown here is derived from an EMBL/GenBank/DDBJ whole genome shotgun (WGS) entry which is preliminary data.</text>
</comment>
<protein>
    <recommendedName>
        <fullName evidence="3">DUF3224 domain-containing protein</fullName>
    </recommendedName>
</protein>
<dbReference type="Pfam" id="PF11528">
    <property type="entry name" value="DUF3224"/>
    <property type="match status" value="1"/>
</dbReference>
<reference evidence="2" key="1">
    <citation type="journal article" date="2019" name="Int. J. Syst. Evol. Microbiol.">
        <title>The Global Catalogue of Microorganisms (GCM) 10K type strain sequencing project: providing services to taxonomists for standard genome sequencing and annotation.</title>
        <authorList>
            <consortium name="The Broad Institute Genomics Platform"/>
            <consortium name="The Broad Institute Genome Sequencing Center for Infectious Disease"/>
            <person name="Wu L."/>
            <person name="Ma J."/>
        </authorList>
    </citation>
    <scope>NUCLEOTIDE SEQUENCE [LARGE SCALE GENOMIC DNA]</scope>
    <source>
        <strain evidence="2">JCM 15442</strain>
    </source>
</reference>
<sequence length="137" mass="14299">MSPTAPAAATATGTFTVRPRAEAPAQALAEIGHMLLDKQWQGQLSGQSVVEMLTFMTPVEGSAVYVAVEAVQATLDGRQGRFAFFHAGASERGHQTLTYRVVPDSGSGGLAGLSGGLTLDLVDGAHHYVLEYTLPDA</sequence>
<dbReference type="SUPFAM" id="SSF159238">
    <property type="entry name" value="SO1590-like"/>
    <property type="match status" value="1"/>
</dbReference>
<dbReference type="InterPro" id="IPR021607">
    <property type="entry name" value="DUF3224"/>
</dbReference>
<keyword evidence="2" id="KW-1185">Reference proteome</keyword>
<name>A0ABQ2GC12_9DEIO</name>
<organism evidence="1 2">
    <name type="scientific">Deinococcus aerolatus</name>
    <dbReference type="NCBI Taxonomy" id="522487"/>
    <lineage>
        <taxon>Bacteria</taxon>
        <taxon>Thermotogati</taxon>
        <taxon>Deinococcota</taxon>
        <taxon>Deinococci</taxon>
        <taxon>Deinococcales</taxon>
        <taxon>Deinococcaceae</taxon>
        <taxon>Deinococcus</taxon>
    </lineage>
</organism>
<evidence type="ECO:0000313" key="1">
    <source>
        <dbReference type="EMBL" id="GGL85386.1"/>
    </source>
</evidence>
<gene>
    <name evidence="1" type="ORF">GCM10010840_24110</name>
</gene>
<dbReference type="EMBL" id="BMOL01000011">
    <property type="protein sequence ID" value="GGL85386.1"/>
    <property type="molecule type" value="Genomic_DNA"/>
</dbReference>
<dbReference type="InterPro" id="IPR023159">
    <property type="entry name" value="SO1590-like_sf"/>
</dbReference>
<dbReference type="Proteomes" id="UP000639973">
    <property type="component" value="Unassembled WGS sequence"/>
</dbReference>
<evidence type="ECO:0008006" key="3">
    <source>
        <dbReference type="Google" id="ProtNLM"/>
    </source>
</evidence>
<evidence type="ECO:0000313" key="2">
    <source>
        <dbReference type="Proteomes" id="UP000639973"/>
    </source>
</evidence>
<accession>A0ABQ2GC12</accession>
<dbReference type="RefSeq" id="WP_188972298.1">
    <property type="nucleotide sequence ID" value="NZ_BMOL01000011.1"/>
</dbReference>
<proteinExistence type="predicted"/>
<dbReference type="Gene3D" id="2.40.350.10">
    <property type="entry name" value="SO1590-like"/>
    <property type="match status" value="1"/>
</dbReference>